<keyword evidence="5" id="KW-0732">Signal</keyword>
<dbReference type="Pfam" id="PF00578">
    <property type="entry name" value="AhpC-TSA"/>
    <property type="match status" value="1"/>
</dbReference>
<dbReference type="PANTHER" id="PTHR42852:SF6">
    <property type="entry name" value="THIOL:DISULFIDE INTERCHANGE PROTEIN DSBE"/>
    <property type="match status" value="1"/>
</dbReference>
<dbReference type="GO" id="GO:0016491">
    <property type="term" value="F:oxidoreductase activity"/>
    <property type="evidence" value="ECO:0007669"/>
    <property type="project" value="InterPro"/>
</dbReference>
<dbReference type="GO" id="GO:0030313">
    <property type="term" value="C:cell envelope"/>
    <property type="evidence" value="ECO:0007669"/>
    <property type="project" value="UniProtKB-SubCell"/>
</dbReference>
<dbReference type="PROSITE" id="PS51352">
    <property type="entry name" value="THIOREDOXIN_2"/>
    <property type="match status" value="1"/>
</dbReference>
<dbReference type="EMBL" id="FOJM01000014">
    <property type="protein sequence ID" value="SFA55053.1"/>
    <property type="molecule type" value="Genomic_DNA"/>
</dbReference>
<dbReference type="PANTHER" id="PTHR42852">
    <property type="entry name" value="THIOL:DISULFIDE INTERCHANGE PROTEIN DSBE"/>
    <property type="match status" value="1"/>
</dbReference>
<dbReference type="InterPro" id="IPR013766">
    <property type="entry name" value="Thioredoxin_domain"/>
</dbReference>
<organism evidence="7 8">
    <name type="scientific">Pedobacter suwonensis</name>
    <dbReference type="NCBI Taxonomy" id="332999"/>
    <lineage>
        <taxon>Bacteria</taxon>
        <taxon>Pseudomonadati</taxon>
        <taxon>Bacteroidota</taxon>
        <taxon>Sphingobacteriia</taxon>
        <taxon>Sphingobacteriales</taxon>
        <taxon>Sphingobacteriaceae</taxon>
        <taxon>Pedobacter</taxon>
    </lineage>
</organism>
<protein>
    <submittedName>
        <fullName evidence="7">Thiol-disulfide isomerase or thioredoxin</fullName>
    </submittedName>
</protein>
<dbReference type="CDD" id="cd02966">
    <property type="entry name" value="TlpA_like_family"/>
    <property type="match status" value="1"/>
</dbReference>
<dbReference type="Proteomes" id="UP000198836">
    <property type="component" value="Unassembled WGS sequence"/>
</dbReference>
<evidence type="ECO:0000313" key="7">
    <source>
        <dbReference type="EMBL" id="SFA55053.1"/>
    </source>
</evidence>
<evidence type="ECO:0000256" key="1">
    <source>
        <dbReference type="ARBA" id="ARBA00004196"/>
    </source>
</evidence>
<evidence type="ECO:0000256" key="3">
    <source>
        <dbReference type="ARBA" id="ARBA00023157"/>
    </source>
</evidence>
<sequence>MKKTILFIAMATLCLFFKANAQLKYQQNVKNEAFVIGDKVPDLMFDSVYNHISKTLKLSDYKGKAIILDFWGTWCSTCLKYTPHMQEFQKKYGDRLAIILVDDAKRDTEKILMDFLEKRKSEGREITLPILLKPKNTRIWFPHNVFPHYVWIGADQRIKAITGPDELKEENISRLIAGLNLHLPVKER</sequence>
<dbReference type="GO" id="GO:0016209">
    <property type="term" value="F:antioxidant activity"/>
    <property type="evidence" value="ECO:0007669"/>
    <property type="project" value="InterPro"/>
</dbReference>
<reference evidence="8" key="1">
    <citation type="submission" date="2016-10" db="EMBL/GenBank/DDBJ databases">
        <authorList>
            <person name="Varghese N."/>
            <person name="Submissions S."/>
        </authorList>
    </citation>
    <scope>NUCLEOTIDE SEQUENCE [LARGE SCALE GENOMIC DNA]</scope>
    <source>
        <strain evidence="8">DSM 18130</strain>
    </source>
</reference>
<evidence type="ECO:0000259" key="6">
    <source>
        <dbReference type="PROSITE" id="PS51352"/>
    </source>
</evidence>
<dbReference type="RefSeq" id="WP_090985812.1">
    <property type="nucleotide sequence ID" value="NZ_FOJM01000014.1"/>
</dbReference>
<feature type="signal peptide" evidence="5">
    <location>
        <begin position="1"/>
        <end position="21"/>
    </location>
</feature>
<evidence type="ECO:0000256" key="4">
    <source>
        <dbReference type="ARBA" id="ARBA00023284"/>
    </source>
</evidence>
<keyword evidence="4" id="KW-0676">Redox-active center</keyword>
<dbReference type="Gene3D" id="3.40.30.10">
    <property type="entry name" value="Glutaredoxin"/>
    <property type="match status" value="1"/>
</dbReference>
<dbReference type="InterPro" id="IPR000866">
    <property type="entry name" value="AhpC/TSA"/>
</dbReference>
<evidence type="ECO:0000313" key="8">
    <source>
        <dbReference type="Proteomes" id="UP000198836"/>
    </source>
</evidence>
<keyword evidence="2" id="KW-0201">Cytochrome c-type biogenesis</keyword>
<evidence type="ECO:0000256" key="5">
    <source>
        <dbReference type="SAM" id="SignalP"/>
    </source>
</evidence>
<feature type="chain" id="PRO_5011761289" evidence="5">
    <location>
        <begin position="22"/>
        <end position="188"/>
    </location>
</feature>
<dbReference type="GO" id="GO:0016853">
    <property type="term" value="F:isomerase activity"/>
    <property type="evidence" value="ECO:0007669"/>
    <property type="project" value="UniProtKB-KW"/>
</dbReference>
<keyword evidence="3" id="KW-1015">Disulfide bond</keyword>
<accession>A0A1I0TTY4</accession>
<comment type="subcellular location">
    <subcellularLocation>
        <location evidence="1">Cell envelope</location>
    </subcellularLocation>
</comment>
<proteinExistence type="predicted"/>
<dbReference type="SUPFAM" id="SSF52833">
    <property type="entry name" value="Thioredoxin-like"/>
    <property type="match status" value="1"/>
</dbReference>
<gene>
    <name evidence="7" type="ORF">SAMN04488511_11475</name>
</gene>
<dbReference type="AlphaFoldDB" id="A0A1I0TTY4"/>
<keyword evidence="7" id="KW-0413">Isomerase</keyword>
<dbReference type="InterPro" id="IPR050553">
    <property type="entry name" value="Thioredoxin_ResA/DsbE_sf"/>
</dbReference>
<name>A0A1I0TTY4_9SPHI</name>
<dbReference type="GO" id="GO:0017004">
    <property type="term" value="P:cytochrome complex assembly"/>
    <property type="evidence" value="ECO:0007669"/>
    <property type="project" value="UniProtKB-KW"/>
</dbReference>
<evidence type="ECO:0000256" key="2">
    <source>
        <dbReference type="ARBA" id="ARBA00022748"/>
    </source>
</evidence>
<dbReference type="OrthoDB" id="793244at2"/>
<dbReference type="STRING" id="332999.SAMN04488511_11475"/>
<dbReference type="InterPro" id="IPR036249">
    <property type="entry name" value="Thioredoxin-like_sf"/>
</dbReference>
<keyword evidence="8" id="KW-1185">Reference proteome</keyword>
<feature type="domain" description="Thioredoxin" evidence="6">
    <location>
        <begin position="34"/>
        <end position="181"/>
    </location>
</feature>